<sequence>MNQVITIPKRMAQRGDLVVIPRSEYEAMRRSLKGRTVKSAESDLDANIKKSLAEYRAGKYYGPFDTADEAVAFLTSRRKTKR</sequence>
<comment type="caution">
    <text evidence="1">The sequence shown here is derived from an EMBL/GenBank/DDBJ whole genome shotgun (WGS) entry which is preliminary data.</text>
</comment>
<reference evidence="1 2" key="1">
    <citation type="journal article" date="2016" name="Nat. Commun.">
        <title>Thousands of microbial genomes shed light on interconnected biogeochemical processes in an aquifer system.</title>
        <authorList>
            <person name="Anantharaman K."/>
            <person name="Brown C.T."/>
            <person name="Hug L.A."/>
            <person name="Sharon I."/>
            <person name="Castelle C.J."/>
            <person name="Probst A.J."/>
            <person name="Thomas B.C."/>
            <person name="Singh A."/>
            <person name="Wilkins M.J."/>
            <person name="Karaoz U."/>
            <person name="Brodie E.L."/>
            <person name="Williams K.H."/>
            <person name="Hubbard S.S."/>
            <person name="Banfield J.F."/>
        </authorList>
    </citation>
    <scope>NUCLEOTIDE SEQUENCE [LARGE SCALE GENOMIC DNA]</scope>
</reference>
<evidence type="ECO:0000313" key="2">
    <source>
        <dbReference type="Proteomes" id="UP000176510"/>
    </source>
</evidence>
<gene>
    <name evidence="1" type="ORF">A3B34_02870</name>
</gene>
<dbReference type="Proteomes" id="UP000176510">
    <property type="component" value="Unassembled WGS sequence"/>
</dbReference>
<name>A0A1G2L978_9BACT</name>
<proteinExistence type="predicted"/>
<dbReference type="EMBL" id="MHQR01000020">
    <property type="protein sequence ID" value="OHA07372.1"/>
    <property type="molecule type" value="Genomic_DNA"/>
</dbReference>
<accession>A0A1G2L978</accession>
<evidence type="ECO:0000313" key="1">
    <source>
        <dbReference type="EMBL" id="OHA07372.1"/>
    </source>
</evidence>
<organism evidence="1 2">
    <name type="scientific">Candidatus Sungbacteria bacterium RIFCSPLOWO2_01_FULL_54_21</name>
    <dbReference type="NCBI Taxonomy" id="1802279"/>
    <lineage>
        <taxon>Bacteria</taxon>
        <taxon>Candidatus Sungiibacteriota</taxon>
    </lineage>
</organism>
<protein>
    <recommendedName>
        <fullName evidence="3">SpoVT-AbrB domain-containing protein</fullName>
    </recommendedName>
</protein>
<evidence type="ECO:0008006" key="3">
    <source>
        <dbReference type="Google" id="ProtNLM"/>
    </source>
</evidence>
<dbReference type="AlphaFoldDB" id="A0A1G2L978"/>
<dbReference type="STRING" id="1802279.A3B34_02870"/>